<keyword evidence="5" id="KW-0136">Cellulose degradation</keyword>
<evidence type="ECO:0000256" key="9">
    <source>
        <dbReference type="PROSITE-ProRule" id="PRU10069"/>
    </source>
</evidence>
<dbReference type="InterPro" id="IPR052288">
    <property type="entry name" value="GH45_Enzymes"/>
</dbReference>
<evidence type="ECO:0000256" key="6">
    <source>
        <dbReference type="ARBA" id="ARBA00023277"/>
    </source>
</evidence>
<dbReference type="PANTHER" id="PTHR39730:SF1">
    <property type="entry name" value="ENDOGLUCANASE 1"/>
    <property type="match status" value="1"/>
</dbReference>
<evidence type="ECO:0000256" key="4">
    <source>
        <dbReference type="ARBA" id="ARBA00022801"/>
    </source>
</evidence>
<proteinExistence type="evidence at transcript level"/>
<dbReference type="PANTHER" id="PTHR39730">
    <property type="entry name" value="ENDOGLUCANASE 1"/>
    <property type="match status" value="1"/>
</dbReference>
<accession>A4UX31</accession>
<keyword evidence="6" id="KW-0119">Carbohydrate metabolism</keyword>
<evidence type="ECO:0000259" key="10">
    <source>
        <dbReference type="PROSITE" id="PS01140"/>
    </source>
</evidence>
<comment type="catalytic activity">
    <reaction evidence="1 9">
        <text>Endohydrolysis of (1-&gt;4)-beta-D-glucosidic linkages in cellulose, lichenin and cereal beta-D-glucans.</text>
        <dbReference type="EC" id="3.2.1.4"/>
    </reaction>
</comment>
<dbReference type="CAZy" id="GH45">
    <property type="family name" value="Glycoside Hydrolase Family 45"/>
</dbReference>
<evidence type="ECO:0000256" key="1">
    <source>
        <dbReference type="ARBA" id="ARBA00000966"/>
    </source>
</evidence>
<dbReference type="SUPFAM" id="SSF50685">
    <property type="entry name" value="Barwin-like endoglucanases"/>
    <property type="match status" value="1"/>
</dbReference>
<evidence type="ECO:0000256" key="7">
    <source>
        <dbReference type="ARBA" id="ARBA00023295"/>
    </source>
</evidence>
<dbReference type="GO" id="GO:0030245">
    <property type="term" value="P:cellulose catabolic process"/>
    <property type="evidence" value="ECO:0007669"/>
    <property type="project" value="UniProtKB-KW"/>
</dbReference>
<evidence type="ECO:0000256" key="8">
    <source>
        <dbReference type="ARBA" id="ARBA00023326"/>
    </source>
</evidence>
<evidence type="ECO:0000256" key="5">
    <source>
        <dbReference type="ARBA" id="ARBA00023001"/>
    </source>
</evidence>
<comment type="similarity">
    <text evidence="2">Belongs to the glycosyl hydrolase 45 (cellulase K) family.</text>
</comment>
<protein>
    <recommendedName>
        <fullName evidence="3 9">Cellulase</fullName>
        <ecNumber evidence="3 9">3.2.1.4</ecNumber>
    </recommendedName>
</protein>
<keyword evidence="8" id="KW-0624">Polysaccharide degradation</keyword>
<dbReference type="Pfam" id="PF02015">
    <property type="entry name" value="Glyco_hydro_45"/>
    <property type="match status" value="1"/>
</dbReference>
<organism evidence="11">
    <name type="scientific">uncultured symbiotic protist of Mastotermes darwiniensis</name>
    <dbReference type="NCBI Taxonomy" id="403661"/>
    <lineage>
        <taxon>Eukaryota</taxon>
        <taxon>environmental samples</taxon>
    </lineage>
</organism>
<feature type="active site" description="Nucleophile" evidence="9">
    <location>
        <position position="25"/>
    </location>
</feature>
<feature type="domain" description="Glycosyl hydrolases family 45 active site" evidence="10">
    <location>
        <begin position="20"/>
        <end position="31"/>
    </location>
</feature>
<name>A4UX31_9EUKA</name>
<dbReference type="Gene3D" id="2.40.40.10">
    <property type="entry name" value="RlpA-like domain"/>
    <property type="match status" value="1"/>
</dbReference>
<dbReference type="EMBL" id="AB274682">
    <property type="protein sequence ID" value="BAF57441.1"/>
    <property type="molecule type" value="mRNA"/>
</dbReference>
<dbReference type="InterPro" id="IPR000334">
    <property type="entry name" value="Glyco_hydro_45"/>
</dbReference>
<reference evidence="11" key="1">
    <citation type="journal article" date="2010" name="PLoS ONE">
        <title>Phylogenetic analysis of cellulolytic enzyme genes from representative lineages of termites and a related cockroach.</title>
        <authorList>
            <person name="Todaka N."/>
            <person name="Inoue T."/>
            <person name="Saita K."/>
            <person name="Ohkuma M."/>
            <person name="Nalepa C.A."/>
            <person name="Lenz M."/>
            <person name="Kudo T."/>
            <person name="Moriya S."/>
        </authorList>
    </citation>
    <scope>NUCLEOTIDE SEQUENCE</scope>
</reference>
<dbReference type="PROSITE" id="PS01140">
    <property type="entry name" value="GLYCOSYL_HYDROL_F45"/>
    <property type="match status" value="1"/>
</dbReference>
<dbReference type="AlphaFoldDB" id="A4UX31"/>
<evidence type="ECO:0000313" key="11">
    <source>
        <dbReference type="EMBL" id="BAF57441.1"/>
    </source>
</evidence>
<evidence type="ECO:0000256" key="3">
    <source>
        <dbReference type="ARBA" id="ARBA00012601"/>
    </source>
</evidence>
<dbReference type="EC" id="3.2.1.4" evidence="3 9"/>
<keyword evidence="7" id="KW-0326">Glycosidase</keyword>
<dbReference type="GO" id="GO:0008810">
    <property type="term" value="F:cellulase activity"/>
    <property type="evidence" value="ECO:0007669"/>
    <property type="project" value="UniProtKB-EC"/>
</dbReference>
<sequence>MILAFVIGALCKDYSGNGQTTRYWDCCKPSCSWSKKAQVSHVVNSCTASGSHDTTVDLKSGCDGGPSYVCVDQAPWAVNSSYFMGTAAAALSGGSESDLCCRCFELTFTSGQSNGKKMLVQITNTGSDLSGNQFDLLIPGGGVGIFDGCSRQYPGGSYDWGQRYGGVTSKAGCAKIPAELKAGCEFRFDYIGDNPSVSFKSVHCPDTIVSKTNCRRNDDT</sequence>
<dbReference type="InterPro" id="IPR036908">
    <property type="entry name" value="RlpA-like_sf"/>
</dbReference>
<evidence type="ECO:0000256" key="2">
    <source>
        <dbReference type="ARBA" id="ARBA00007793"/>
    </source>
</evidence>
<keyword evidence="4 11" id="KW-0378">Hydrolase</keyword>